<dbReference type="SUPFAM" id="SSF56349">
    <property type="entry name" value="DNA breaking-rejoining enzymes"/>
    <property type="match status" value="1"/>
</dbReference>
<reference evidence="1 2" key="1">
    <citation type="journal article" date="2019" name="Int. J. Syst. Evol. Microbiol.">
        <title>The Global Catalogue of Microorganisms (GCM) 10K type strain sequencing project: providing services to taxonomists for standard genome sequencing and annotation.</title>
        <authorList>
            <consortium name="The Broad Institute Genomics Platform"/>
            <consortium name="The Broad Institute Genome Sequencing Center for Infectious Disease"/>
            <person name="Wu L."/>
            <person name="Ma J."/>
        </authorList>
    </citation>
    <scope>NUCLEOTIDE SEQUENCE [LARGE SCALE GENOMIC DNA]</scope>
    <source>
        <strain evidence="1 2">JCM 16013</strain>
    </source>
</reference>
<evidence type="ECO:0000313" key="2">
    <source>
        <dbReference type="Proteomes" id="UP001499854"/>
    </source>
</evidence>
<evidence type="ECO:0000313" key="1">
    <source>
        <dbReference type="EMBL" id="GAA1978935.1"/>
    </source>
</evidence>
<dbReference type="Proteomes" id="UP001499854">
    <property type="component" value="Unassembled WGS sequence"/>
</dbReference>
<accession>A0ABN2S217</accession>
<name>A0ABN2S217_9ACTN</name>
<sequence length="102" mass="10560">MALGLSAASVQDSPAGKQVLDHVAAVAPTVSLAWVDGGYKQSVIEHGATVGIRVDIVRRDPGKSTGIHQLRHHVASLLPAQGMSIAEVGEVLGETVQEVSET</sequence>
<proteinExistence type="predicted"/>
<dbReference type="EMBL" id="BAAAQM010000025">
    <property type="protein sequence ID" value="GAA1978935.1"/>
    <property type="molecule type" value="Genomic_DNA"/>
</dbReference>
<dbReference type="RefSeq" id="WP_344659041.1">
    <property type="nucleotide sequence ID" value="NZ_BAAAQM010000025.1"/>
</dbReference>
<organism evidence="1 2">
    <name type="scientific">Catenulispora subtropica</name>
    <dbReference type="NCBI Taxonomy" id="450798"/>
    <lineage>
        <taxon>Bacteria</taxon>
        <taxon>Bacillati</taxon>
        <taxon>Actinomycetota</taxon>
        <taxon>Actinomycetes</taxon>
        <taxon>Catenulisporales</taxon>
        <taxon>Catenulisporaceae</taxon>
        <taxon>Catenulispora</taxon>
    </lineage>
</organism>
<dbReference type="InterPro" id="IPR011010">
    <property type="entry name" value="DNA_brk_join_enz"/>
</dbReference>
<protein>
    <submittedName>
        <fullName evidence="1">Uncharacterized protein</fullName>
    </submittedName>
</protein>
<keyword evidence="2" id="KW-1185">Reference proteome</keyword>
<comment type="caution">
    <text evidence="1">The sequence shown here is derived from an EMBL/GenBank/DDBJ whole genome shotgun (WGS) entry which is preliminary data.</text>
</comment>
<gene>
    <name evidence="1" type="ORF">GCM10009838_44820</name>
</gene>